<evidence type="ECO:0000313" key="2">
    <source>
        <dbReference type="EMBL" id="OCX69290.1"/>
    </source>
</evidence>
<dbReference type="Proteomes" id="UP000094893">
    <property type="component" value="Unassembled WGS sequence"/>
</dbReference>
<dbReference type="InterPro" id="IPR045865">
    <property type="entry name" value="ACT-like_dom_sf"/>
</dbReference>
<gene>
    <name evidence="2" type="ORF">A6P07_16780</name>
</gene>
<evidence type="ECO:0000259" key="1">
    <source>
        <dbReference type="PROSITE" id="PS51671"/>
    </source>
</evidence>
<reference evidence="2 3" key="1">
    <citation type="journal article" date="2016" name="Int. J. Mol. Sci.">
        <title>Comparative genomics of the extreme acidophile Acidithiobacillus thiooxidans reveals intraspecific divergence and niche adaptation.</title>
        <authorList>
            <person name="Zhang X."/>
            <person name="Feng X."/>
            <person name="Tao J."/>
            <person name="Ma L."/>
            <person name="Xiao Y."/>
            <person name="Liang Y."/>
            <person name="Liu X."/>
            <person name="Yin H."/>
        </authorList>
    </citation>
    <scope>NUCLEOTIDE SEQUENCE [LARGE SCALE GENOMIC DNA]</scope>
    <source>
        <strain evidence="2 3">A02</strain>
    </source>
</reference>
<feature type="domain" description="ACT" evidence="1">
    <location>
        <begin position="13"/>
        <end position="90"/>
    </location>
</feature>
<evidence type="ECO:0000313" key="3">
    <source>
        <dbReference type="Proteomes" id="UP000094893"/>
    </source>
</evidence>
<dbReference type="SUPFAM" id="SSF55021">
    <property type="entry name" value="ACT-like"/>
    <property type="match status" value="1"/>
</dbReference>
<comment type="caution">
    <text evidence="2">The sequence shown here is derived from an EMBL/GenBank/DDBJ whole genome shotgun (WGS) entry which is preliminary data.</text>
</comment>
<dbReference type="PROSITE" id="PS51671">
    <property type="entry name" value="ACT"/>
    <property type="match status" value="1"/>
</dbReference>
<dbReference type="EMBL" id="LWSA01000255">
    <property type="protein sequence ID" value="OCX69290.1"/>
    <property type="molecule type" value="Genomic_DNA"/>
</dbReference>
<proteinExistence type="predicted"/>
<dbReference type="RefSeq" id="WP_024892778.1">
    <property type="nucleotide sequence ID" value="NZ_LWSA01000255.1"/>
</dbReference>
<protein>
    <submittedName>
        <fullName evidence="2">Amino acid-binding protein</fullName>
    </submittedName>
</protein>
<dbReference type="Gene3D" id="3.30.70.260">
    <property type="match status" value="1"/>
</dbReference>
<organism evidence="2 3">
    <name type="scientific">Acidithiobacillus thiooxidans</name>
    <name type="common">Thiobacillus thiooxidans</name>
    <dbReference type="NCBI Taxonomy" id="930"/>
    <lineage>
        <taxon>Bacteria</taxon>
        <taxon>Pseudomonadati</taxon>
        <taxon>Pseudomonadota</taxon>
        <taxon>Acidithiobacillia</taxon>
        <taxon>Acidithiobacillales</taxon>
        <taxon>Acidithiobacillaceae</taxon>
        <taxon>Acidithiobacillus</taxon>
    </lineage>
</organism>
<name>A0A1C2IP85_ACITH</name>
<accession>A0A1C2IP85</accession>
<dbReference type="InterPro" id="IPR002912">
    <property type="entry name" value="ACT_dom"/>
</dbReference>
<sequence length="90" mass="10170">MDSLDCDALPEQIIKLIVRDEPGTLFLISSVFSNRGISMRSIHLHEEPVLRHGLSCTRLVIRFFGEDGRKKIISRLLSWLDCVIESSDSG</sequence>
<dbReference type="AlphaFoldDB" id="A0A1C2IP85"/>